<evidence type="ECO:0000256" key="1">
    <source>
        <dbReference type="SAM" id="SignalP"/>
    </source>
</evidence>
<keyword evidence="1" id="KW-0732">Signal</keyword>
<accession>A0A2U3KXR9</accession>
<reference evidence="3" key="1">
    <citation type="submission" date="2018-02" db="EMBL/GenBank/DDBJ databases">
        <authorList>
            <person name="Hausmann B."/>
        </authorList>
    </citation>
    <scope>NUCLEOTIDE SEQUENCE [LARGE SCALE GENOMIC DNA]</scope>
    <source>
        <strain evidence="3">Peat soil MAG SbA1</strain>
    </source>
</reference>
<sequence>MRSWRIAAGVVVVTAALCGSEAAAAPFVVFPQAGQLVSPDGRFVVRNVDRESPASDFVGTFHALWLTEVATGRSLKLCDYVGLAAVAWSGNDFLIVTQYVGKRTSRAAVFSVAHPEDPVLLDKPMLIRLVPVELRATLRENDHVFVEASRLEQDTLHLRVWGYGQHDVNGFRWLCEYALREGTVSCGEEPRSH</sequence>
<feature type="chain" id="PRO_5015749910" description="Lipoprotein" evidence="1">
    <location>
        <begin position="25"/>
        <end position="193"/>
    </location>
</feature>
<dbReference type="EMBL" id="OMOD01000148">
    <property type="protein sequence ID" value="SPF44428.1"/>
    <property type="molecule type" value="Genomic_DNA"/>
</dbReference>
<protein>
    <recommendedName>
        <fullName evidence="4">Lipoprotein</fullName>
    </recommendedName>
</protein>
<organism evidence="2 3">
    <name type="scientific">Candidatus Sulfotelmatobacter kueseliae</name>
    <dbReference type="NCBI Taxonomy" id="2042962"/>
    <lineage>
        <taxon>Bacteria</taxon>
        <taxon>Pseudomonadati</taxon>
        <taxon>Acidobacteriota</taxon>
        <taxon>Terriglobia</taxon>
        <taxon>Terriglobales</taxon>
        <taxon>Candidatus Korobacteraceae</taxon>
        <taxon>Candidatus Sulfotelmatobacter</taxon>
    </lineage>
</organism>
<evidence type="ECO:0008006" key="4">
    <source>
        <dbReference type="Google" id="ProtNLM"/>
    </source>
</evidence>
<dbReference type="AlphaFoldDB" id="A0A2U3KXR9"/>
<evidence type="ECO:0000313" key="2">
    <source>
        <dbReference type="EMBL" id="SPF44428.1"/>
    </source>
</evidence>
<feature type="signal peptide" evidence="1">
    <location>
        <begin position="1"/>
        <end position="24"/>
    </location>
</feature>
<dbReference type="Proteomes" id="UP000238701">
    <property type="component" value="Unassembled WGS sequence"/>
</dbReference>
<evidence type="ECO:0000313" key="3">
    <source>
        <dbReference type="Proteomes" id="UP000238701"/>
    </source>
</evidence>
<name>A0A2U3KXR9_9BACT</name>
<gene>
    <name evidence="2" type="ORF">SBA1_530064</name>
</gene>
<proteinExistence type="predicted"/>